<dbReference type="Proteomes" id="UP000176992">
    <property type="component" value="Unassembled WGS sequence"/>
</dbReference>
<dbReference type="PANTHER" id="PTHR44591">
    <property type="entry name" value="STRESS RESPONSE REGULATOR PROTEIN 1"/>
    <property type="match status" value="1"/>
</dbReference>
<proteinExistence type="predicted"/>
<dbReference type="Pfam" id="PF12728">
    <property type="entry name" value="HTH_17"/>
    <property type="match status" value="1"/>
</dbReference>
<dbReference type="CDD" id="cd17536">
    <property type="entry name" value="REC_YesN-like"/>
    <property type="match status" value="1"/>
</dbReference>
<dbReference type="PROSITE" id="PS50110">
    <property type="entry name" value="RESPONSE_REGULATORY"/>
    <property type="match status" value="1"/>
</dbReference>
<evidence type="ECO:0000313" key="4">
    <source>
        <dbReference type="EMBL" id="OGF99313.1"/>
    </source>
</evidence>
<evidence type="ECO:0000313" key="5">
    <source>
        <dbReference type="Proteomes" id="UP000176992"/>
    </source>
</evidence>
<dbReference type="InterPro" id="IPR041657">
    <property type="entry name" value="HTH_17"/>
</dbReference>
<evidence type="ECO:0000256" key="2">
    <source>
        <dbReference type="PROSITE-ProRule" id="PRU00169"/>
    </source>
</evidence>
<evidence type="ECO:0000259" key="3">
    <source>
        <dbReference type="PROSITE" id="PS50110"/>
    </source>
</evidence>
<dbReference type="GO" id="GO:0000160">
    <property type="term" value="P:phosphorelay signal transduction system"/>
    <property type="evidence" value="ECO:0007669"/>
    <property type="project" value="InterPro"/>
</dbReference>
<evidence type="ECO:0000256" key="1">
    <source>
        <dbReference type="ARBA" id="ARBA00022553"/>
    </source>
</evidence>
<dbReference type="SUPFAM" id="SSF52172">
    <property type="entry name" value="CheY-like"/>
    <property type="match status" value="1"/>
</dbReference>
<sequence>MNYRATLECIPEPPLTTGDIARYCHTTVMQVNRWIKIGELKAFHNPGGQSRITRREFRSFLERNGMPVIREFFLAKKEKKILVADDDPSVVNAISYLLRAQQSNFEVAVSKDGYETLIMAGDFKPDLVILDIRMPKLDGLEVCRRLRQNSTFNPGIKILAITGHSDAYDRDCVLQCGANEYLLKPFDKNSFLDYVERLIG</sequence>
<organism evidence="4 5">
    <name type="scientific">Candidatus Glassbacteria bacterium GWA2_58_10</name>
    <dbReference type="NCBI Taxonomy" id="1817865"/>
    <lineage>
        <taxon>Bacteria</taxon>
        <taxon>Candidatus Glassiibacteriota</taxon>
    </lineage>
</organism>
<protein>
    <recommendedName>
        <fullName evidence="3">Response regulatory domain-containing protein</fullName>
    </recommendedName>
</protein>
<dbReference type="EMBL" id="MFIV01000029">
    <property type="protein sequence ID" value="OGF99313.1"/>
    <property type="molecule type" value="Genomic_DNA"/>
</dbReference>
<gene>
    <name evidence="4" type="ORF">A2Z86_00600</name>
</gene>
<keyword evidence="1 2" id="KW-0597">Phosphoprotein</keyword>
<dbReference type="PANTHER" id="PTHR44591:SF3">
    <property type="entry name" value="RESPONSE REGULATORY DOMAIN-CONTAINING PROTEIN"/>
    <property type="match status" value="1"/>
</dbReference>
<dbReference type="AlphaFoldDB" id="A0A1F5YGQ6"/>
<comment type="caution">
    <text evidence="4">The sequence shown here is derived from an EMBL/GenBank/DDBJ whole genome shotgun (WGS) entry which is preliminary data.</text>
</comment>
<dbReference type="Gene3D" id="3.40.50.2300">
    <property type="match status" value="1"/>
</dbReference>
<name>A0A1F5YGQ6_9BACT</name>
<feature type="domain" description="Response regulatory" evidence="3">
    <location>
        <begin position="80"/>
        <end position="199"/>
    </location>
</feature>
<dbReference type="InterPro" id="IPR011006">
    <property type="entry name" value="CheY-like_superfamily"/>
</dbReference>
<dbReference type="InterPro" id="IPR050595">
    <property type="entry name" value="Bact_response_regulator"/>
</dbReference>
<feature type="modified residue" description="4-aspartylphosphate" evidence="2">
    <location>
        <position position="131"/>
    </location>
</feature>
<accession>A0A1F5YGQ6</accession>
<dbReference type="Pfam" id="PF00072">
    <property type="entry name" value="Response_reg"/>
    <property type="match status" value="1"/>
</dbReference>
<dbReference type="InterPro" id="IPR001789">
    <property type="entry name" value="Sig_transdc_resp-reg_receiver"/>
</dbReference>
<dbReference type="SMART" id="SM00448">
    <property type="entry name" value="REC"/>
    <property type="match status" value="1"/>
</dbReference>
<reference evidence="4 5" key="1">
    <citation type="journal article" date="2016" name="Nat. Commun.">
        <title>Thousands of microbial genomes shed light on interconnected biogeochemical processes in an aquifer system.</title>
        <authorList>
            <person name="Anantharaman K."/>
            <person name="Brown C.T."/>
            <person name="Hug L.A."/>
            <person name="Sharon I."/>
            <person name="Castelle C.J."/>
            <person name="Probst A.J."/>
            <person name="Thomas B.C."/>
            <person name="Singh A."/>
            <person name="Wilkins M.J."/>
            <person name="Karaoz U."/>
            <person name="Brodie E.L."/>
            <person name="Williams K.H."/>
            <person name="Hubbard S.S."/>
            <person name="Banfield J.F."/>
        </authorList>
    </citation>
    <scope>NUCLEOTIDE SEQUENCE [LARGE SCALE GENOMIC DNA]</scope>
</reference>